<evidence type="ECO:0000256" key="1">
    <source>
        <dbReference type="ARBA" id="ARBA00022741"/>
    </source>
</evidence>
<name>A0A518DKC2_9BACT</name>
<proteinExistence type="predicted"/>
<keyword evidence="2" id="KW-0067">ATP-binding</keyword>
<dbReference type="GO" id="GO:0005524">
    <property type="term" value="F:ATP binding"/>
    <property type="evidence" value="ECO:0007669"/>
    <property type="project" value="UniProtKB-KW"/>
</dbReference>
<gene>
    <name evidence="4" type="primary">dnaC_1</name>
    <name evidence="4" type="ORF">Pla8534_00260</name>
</gene>
<dbReference type="InterPro" id="IPR002611">
    <property type="entry name" value="IstB_ATP-bd"/>
</dbReference>
<dbReference type="InterPro" id="IPR027417">
    <property type="entry name" value="P-loop_NTPase"/>
</dbReference>
<keyword evidence="5" id="KW-1185">Reference proteome</keyword>
<organism evidence="4 5">
    <name type="scientific">Lignipirellula cremea</name>
    <dbReference type="NCBI Taxonomy" id="2528010"/>
    <lineage>
        <taxon>Bacteria</taxon>
        <taxon>Pseudomonadati</taxon>
        <taxon>Planctomycetota</taxon>
        <taxon>Planctomycetia</taxon>
        <taxon>Pirellulales</taxon>
        <taxon>Pirellulaceae</taxon>
        <taxon>Lignipirellula</taxon>
    </lineage>
</organism>
<dbReference type="SUPFAM" id="SSF52540">
    <property type="entry name" value="P-loop containing nucleoside triphosphate hydrolases"/>
    <property type="match status" value="1"/>
</dbReference>
<dbReference type="PANTHER" id="PTHR30050">
    <property type="entry name" value="CHROMOSOMAL REPLICATION INITIATOR PROTEIN DNAA"/>
    <property type="match status" value="1"/>
</dbReference>
<dbReference type="PANTHER" id="PTHR30050:SF4">
    <property type="entry name" value="ATP-BINDING PROTEIN RV3427C IN INSERTION SEQUENCE-RELATED"/>
    <property type="match status" value="1"/>
</dbReference>
<dbReference type="Gene3D" id="3.40.50.300">
    <property type="entry name" value="P-loop containing nucleotide triphosphate hydrolases"/>
    <property type="match status" value="1"/>
</dbReference>
<accession>A0A518DKC2</accession>
<protein>
    <submittedName>
        <fullName evidence="4">DNA replication protein DnaC</fullName>
    </submittedName>
</protein>
<keyword evidence="1" id="KW-0547">Nucleotide-binding</keyword>
<sequence>MNPTIIPMLKKLRLSGMNESLQVRLHEAASTGLTHGEFLELILQDEINIREDRSIQRRIKKANFRDMRRLEDFDFRFNTTIKKSAVFELATGRFVRERRDVLWLGPPGTGKSHLCQAIGMSLIRAGMSVYYRSIFDLVRDFLHDEALDGHERILRRYLEPDLLIIDDMGMKQLPKRSGEYLFEVIMRRHDVRSTMMTSNRPLEEWGKLIGDTPSATAILDVAVQSVRMDERPARLIAGRVGSLVRRPRLR</sequence>
<evidence type="ECO:0000256" key="2">
    <source>
        <dbReference type="ARBA" id="ARBA00022840"/>
    </source>
</evidence>
<dbReference type="KEGG" id="lcre:Pla8534_00260"/>
<dbReference type="InterPro" id="IPR047661">
    <property type="entry name" value="IstB"/>
</dbReference>
<dbReference type="CDD" id="cd00009">
    <property type="entry name" value="AAA"/>
    <property type="match status" value="1"/>
</dbReference>
<dbReference type="EMBL" id="CP036433">
    <property type="protein sequence ID" value="QDU92281.1"/>
    <property type="molecule type" value="Genomic_DNA"/>
</dbReference>
<dbReference type="AlphaFoldDB" id="A0A518DKC2"/>
<dbReference type="Proteomes" id="UP000317648">
    <property type="component" value="Chromosome"/>
</dbReference>
<evidence type="ECO:0000259" key="3">
    <source>
        <dbReference type="Pfam" id="PF01695"/>
    </source>
</evidence>
<evidence type="ECO:0000313" key="5">
    <source>
        <dbReference type="Proteomes" id="UP000317648"/>
    </source>
</evidence>
<dbReference type="NCBIfam" id="NF038214">
    <property type="entry name" value="IS21_help_AAA"/>
    <property type="match status" value="1"/>
</dbReference>
<reference evidence="4 5" key="1">
    <citation type="submission" date="2019-02" db="EMBL/GenBank/DDBJ databases">
        <title>Deep-cultivation of Planctomycetes and their phenomic and genomic characterization uncovers novel biology.</title>
        <authorList>
            <person name="Wiegand S."/>
            <person name="Jogler M."/>
            <person name="Boedeker C."/>
            <person name="Pinto D."/>
            <person name="Vollmers J."/>
            <person name="Rivas-Marin E."/>
            <person name="Kohn T."/>
            <person name="Peeters S.H."/>
            <person name="Heuer A."/>
            <person name="Rast P."/>
            <person name="Oberbeckmann S."/>
            <person name="Bunk B."/>
            <person name="Jeske O."/>
            <person name="Meyerdierks A."/>
            <person name="Storesund J.E."/>
            <person name="Kallscheuer N."/>
            <person name="Luecker S."/>
            <person name="Lage O.M."/>
            <person name="Pohl T."/>
            <person name="Merkel B.J."/>
            <person name="Hornburger P."/>
            <person name="Mueller R.-W."/>
            <person name="Bruemmer F."/>
            <person name="Labrenz M."/>
            <person name="Spormann A.M."/>
            <person name="Op den Camp H."/>
            <person name="Overmann J."/>
            <person name="Amann R."/>
            <person name="Jetten M.S.M."/>
            <person name="Mascher T."/>
            <person name="Medema M.H."/>
            <person name="Devos D.P."/>
            <person name="Kaster A.-K."/>
            <person name="Ovreas L."/>
            <person name="Rohde M."/>
            <person name="Galperin M.Y."/>
            <person name="Jogler C."/>
        </authorList>
    </citation>
    <scope>NUCLEOTIDE SEQUENCE [LARGE SCALE GENOMIC DNA]</scope>
    <source>
        <strain evidence="4 5">Pla85_3_4</strain>
    </source>
</reference>
<dbReference type="Pfam" id="PF01695">
    <property type="entry name" value="IstB_IS21"/>
    <property type="match status" value="1"/>
</dbReference>
<feature type="domain" description="IstB-like ATP-binding" evidence="3">
    <location>
        <begin position="9"/>
        <end position="222"/>
    </location>
</feature>
<dbReference type="RefSeq" id="WP_231756486.1">
    <property type="nucleotide sequence ID" value="NZ_CP036433.1"/>
</dbReference>
<dbReference type="PIRSF" id="PIRSF003073">
    <property type="entry name" value="DNAC_TnpB_IstB"/>
    <property type="match status" value="1"/>
</dbReference>
<dbReference type="InterPro" id="IPR028350">
    <property type="entry name" value="DNAC/IstB-like"/>
</dbReference>
<dbReference type="GO" id="GO:0006260">
    <property type="term" value="P:DNA replication"/>
    <property type="evidence" value="ECO:0007669"/>
    <property type="project" value="TreeGrafter"/>
</dbReference>
<evidence type="ECO:0000313" key="4">
    <source>
        <dbReference type="EMBL" id="QDU92281.1"/>
    </source>
</evidence>